<protein>
    <submittedName>
        <fullName evidence="2">Uncharacterized protein</fullName>
    </submittedName>
</protein>
<sequence>MRKSSVGGPNSQEVLKHNSDSEQEDINLVQHEKEGEETKKLNTLFREGPHHNMEQRSQSTKCTNSSRKHSFSSARCN</sequence>
<dbReference type="EMBL" id="JAACXV010014584">
    <property type="protein sequence ID" value="KAF7265659.1"/>
    <property type="molecule type" value="Genomic_DNA"/>
</dbReference>
<organism evidence="2 3">
    <name type="scientific">Rhynchophorus ferrugineus</name>
    <name type="common">Red palm weevil</name>
    <name type="synonym">Curculio ferrugineus</name>
    <dbReference type="NCBI Taxonomy" id="354439"/>
    <lineage>
        <taxon>Eukaryota</taxon>
        <taxon>Metazoa</taxon>
        <taxon>Ecdysozoa</taxon>
        <taxon>Arthropoda</taxon>
        <taxon>Hexapoda</taxon>
        <taxon>Insecta</taxon>
        <taxon>Pterygota</taxon>
        <taxon>Neoptera</taxon>
        <taxon>Endopterygota</taxon>
        <taxon>Coleoptera</taxon>
        <taxon>Polyphaga</taxon>
        <taxon>Cucujiformia</taxon>
        <taxon>Curculionidae</taxon>
        <taxon>Dryophthorinae</taxon>
        <taxon>Rhynchophorus</taxon>
    </lineage>
</organism>
<feature type="region of interest" description="Disordered" evidence="1">
    <location>
        <begin position="44"/>
        <end position="77"/>
    </location>
</feature>
<evidence type="ECO:0000256" key="1">
    <source>
        <dbReference type="SAM" id="MobiDB-lite"/>
    </source>
</evidence>
<accession>A0A834HPS6</accession>
<comment type="caution">
    <text evidence="2">The sequence shown here is derived from an EMBL/GenBank/DDBJ whole genome shotgun (WGS) entry which is preliminary data.</text>
</comment>
<keyword evidence="3" id="KW-1185">Reference proteome</keyword>
<reference evidence="2" key="1">
    <citation type="submission" date="2020-08" db="EMBL/GenBank/DDBJ databases">
        <title>Genome sequencing and assembly of the red palm weevil Rhynchophorus ferrugineus.</title>
        <authorList>
            <person name="Dias G.B."/>
            <person name="Bergman C.M."/>
            <person name="Manee M."/>
        </authorList>
    </citation>
    <scope>NUCLEOTIDE SEQUENCE</scope>
    <source>
        <strain evidence="2">AA-2017</strain>
        <tissue evidence="2">Whole larva</tissue>
    </source>
</reference>
<evidence type="ECO:0000313" key="3">
    <source>
        <dbReference type="Proteomes" id="UP000625711"/>
    </source>
</evidence>
<name>A0A834HPS6_RHYFE</name>
<dbReference type="Proteomes" id="UP000625711">
    <property type="component" value="Unassembled WGS sequence"/>
</dbReference>
<evidence type="ECO:0000313" key="2">
    <source>
        <dbReference type="EMBL" id="KAF7265659.1"/>
    </source>
</evidence>
<dbReference type="AlphaFoldDB" id="A0A834HPS6"/>
<gene>
    <name evidence="2" type="ORF">GWI33_020743</name>
</gene>
<feature type="compositionally biased region" description="Polar residues" evidence="1">
    <location>
        <begin position="55"/>
        <end position="77"/>
    </location>
</feature>
<proteinExistence type="predicted"/>
<feature type="region of interest" description="Disordered" evidence="1">
    <location>
        <begin position="1"/>
        <end position="25"/>
    </location>
</feature>